<evidence type="ECO:0000313" key="4">
    <source>
        <dbReference type="Proteomes" id="UP001165190"/>
    </source>
</evidence>
<sequence length="198" mass="22829">MAIDDDAKVNPKSSTFNFTFDELQDAYDELQEVYDELVKKYKESVLKNKKIISDLKNQNDSIPKTNAELEEKIVILQDDLKYFQNENVDLNNILSKVHDDHHKVVNELKASLNVVRKQDFEKASSSKPNYVKRNFNGYKQRGSQRHPKGKSVRNVWVPKELVVSNNINAIACWIPKGTKYLGANSHGPKMIWVPKIKN</sequence>
<dbReference type="Proteomes" id="UP001165190">
    <property type="component" value="Unassembled WGS sequence"/>
</dbReference>
<protein>
    <submittedName>
        <fullName evidence="3">Uncharacterized protein</fullName>
    </submittedName>
</protein>
<keyword evidence="1" id="KW-0175">Coiled coil</keyword>
<feature type="region of interest" description="Disordered" evidence="2">
    <location>
        <begin position="131"/>
        <end position="151"/>
    </location>
</feature>
<dbReference type="AlphaFoldDB" id="A0A9W7GUG4"/>
<dbReference type="OrthoDB" id="1111569at2759"/>
<keyword evidence="4" id="KW-1185">Reference proteome</keyword>
<evidence type="ECO:0000256" key="2">
    <source>
        <dbReference type="SAM" id="MobiDB-lite"/>
    </source>
</evidence>
<organism evidence="3 4">
    <name type="scientific">Hibiscus trionum</name>
    <name type="common">Flower of an hour</name>
    <dbReference type="NCBI Taxonomy" id="183268"/>
    <lineage>
        <taxon>Eukaryota</taxon>
        <taxon>Viridiplantae</taxon>
        <taxon>Streptophyta</taxon>
        <taxon>Embryophyta</taxon>
        <taxon>Tracheophyta</taxon>
        <taxon>Spermatophyta</taxon>
        <taxon>Magnoliopsida</taxon>
        <taxon>eudicotyledons</taxon>
        <taxon>Gunneridae</taxon>
        <taxon>Pentapetalae</taxon>
        <taxon>rosids</taxon>
        <taxon>malvids</taxon>
        <taxon>Malvales</taxon>
        <taxon>Malvaceae</taxon>
        <taxon>Malvoideae</taxon>
        <taxon>Hibiscus</taxon>
    </lineage>
</organism>
<comment type="caution">
    <text evidence="3">The sequence shown here is derived from an EMBL/GenBank/DDBJ whole genome shotgun (WGS) entry which is preliminary data.</text>
</comment>
<evidence type="ECO:0000256" key="1">
    <source>
        <dbReference type="SAM" id="Coils"/>
    </source>
</evidence>
<dbReference type="EMBL" id="BSYR01000003">
    <property type="protein sequence ID" value="GMI64628.1"/>
    <property type="molecule type" value="Genomic_DNA"/>
</dbReference>
<feature type="coiled-coil region" evidence="1">
    <location>
        <begin position="20"/>
        <end position="86"/>
    </location>
</feature>
<gene>
    <name evidence="3" type="ORF">HRI_000132100</name>
</gene>
<evidence type="ECO:0000313" key="3">
    <source>
        <dbReference type="EMBL" id="GMI64628.1"/>
    </source>
</evidence>
<name>A0A9W7GUG4_HIBTR</name>
<accession>A0A9W7GUG4</accession>
<proteinExistence type="predicted"/>
<feature type="compositionally biased region" description="Basic residues" evidence="2">
    <location>
        <begin position="142"/>
        <end position="151"/>
    </location>
</feature>
<reference evidence="3" key="1">
    <citation type="submission" date="2023-05" db="EMBL/GenBank/DDBJ databases">
        <title>Genome and transcriptome analyses reveal genes involved in the formation of fine ridges on petal epidermal cells in Hibiscus trionum.</title>
        <authorList>
            <person name="Koshimizu S."/>
            <person name="Masuda S."/>
            <person name="Ishii T."/>
            <person name="Shirasu K."/>
            <person name="Hoshino A."/>
            <person name="Arita M."/>
        </authorList>
    </citation>
    <scope>NUCLEOTIDE SEQUENCE</scope>
    <source>
        <strain evidence="3">Hamamatsu line</strain>
    </source>
</reference>